<accession>A0A841W2W5</accession>
<reference evidence="1 2" key="1">
    <citation type="submission" date="2020-03" db="EMBL/GenBank/DDBJ databases">
        <title>Soil Listeria distribution.</title>
        <authorList>
            <person name="Liao J."/>
            <person name="Wiedmann M."/>
        </authorList>
    </citation>
    <scope>NUCLEOTIDE SEQUENCE [LARGE SCALE GENOMIC DNA]</scope>
    <source>
        <strain evidence="1 2">FSL L7-1816</strain>
    </source>
</reference>
<gene>
    <name evidence="1" type="ORF">HB811_16670</name>
</gene>
<evidence type="ECO:0000313" key="1">
    <source>
        <dbReference type="EMBL" id="MBC1318413.1"/>
    </source>
</evidence>
<dbReference type="RefSeq" id="WP_185383033.1">
    <property type="nucleotide sequence ID" value="NZ_JAAROK010000027.1"/>
</dbReference>
<sequence length="83" mass="10197">MYGYKVYSFEDSDKPFIVITHDDEFMPVTAWNEFDLALFRFYLDDKHKDLPIYMDFGSNVFQQGSRRHLRREKLLMKSKRQHR</sequence>
<feature type="non-terminal residue" evidence="1">
    <location>
        <position position="83"/>
    </location>
</feature>
<comment type="caution">
    <text evidence="1">The sequence shown here is derived from an EMBL/GenBank/DDBJ whole genome shotgun (WGS) entry which is preliminary data.</text>
</comment>
<proteinExistence type="predicted"/>
<dbReference type="AlphaFoldDB" id="A0A841W2W5"/>
<dbReference type="EMBL" id="JAAROV010000008">
    <property type="protein sequence ID" value="MBC1318413.1"/>
    <property type="molecule type" value="Genomic_DNA"/>
</dbReference>
<evidence type="ECO:0000313" key="2">
    <source>
        <dbReference type="Proteomes" id="UP000543379"/>
    </source>
</evidence>
<protein>
    <submittedName>
        <fullName evidence="1">Uncharacterized protein</fullName>
    </submittedName>
</protein>
<organism evidence="1 2">
    <name type="scientific">Listeria booriae</name>
    <dbReference type="NCBI Taxonomy" id="1552123"/>
    <lineage>
        <taxon>Bacteria</taxon>
        <taxon>Bacillati</taxon>
        <taxon>Bacillota</taxon>
        <taxon>Bacilli</taxon>
        <taxon>Bacillales</taxon>
        <taxon>Listeriaceae</taxon>
        <taxon>Listeria</taxon>
    </lineage>
</organism>
<name>A0A841W2W5_9LIST</name>
<dbReference type="Proteomes" id="UP000543379">
    <property type="component" value="Unassembled WGS sequence"/>
</dbReference>